<dbReference type="Pfam" id="PF19572">
    <property type="entry name" value="PorV"/>
    <property type="match status" value="1"/>
</dbReference>
<keyword evidence="1" id="KW-0732">Signal</keyword>
<dbReference type="RefSeq" id="WP_345252890.1">
    <property type="nucleotide sequence ID" value="NZ_BAABGY010000001.1"/>
</dbReference>
<dbReference type="InterPro" id="IPR047799">
    <property type="entry name" value="T9SS_OM_PorV"/>
</dbReference>
<evidence type="ECO:0000313" key="3">
    <source>
        <dbReference type="EMBL" id="GAA4318939.1"/>
    </source>
</evidence>
<proteinExistence type="predicted"/>
<evidence type="ECO:0000259" key="2">
    <source>
        <dbReference type="Pfam" id="PF19572"/>
    </source>
</evidence>
<organism evidence="3 4">
    <name type="scientific">Flaviaesturariibacter amylovorans</name>
    <dbReference type="NCBI Taxonomy" id="1084520"/>
    <lineage>
        <taxon>Bacteria</taxon>
        <taxon>Pseudomonadati</taxon>
        <taxon>Bacteroidota</taxon>
        <taxon>Chitinophagia</taxon>
        <taxon>Chitinophagales</taxon>
        <taxon>Chitinophagaceae</taxon>
        <taxon>Flaviaestuariibacter</taxon>
    </lineage>
</organism>
<protein>
    <submittedName>
        <fullName evidence="3">Type IX secretion system outer membrane channel protein PorV</fullName>
    </submittedName>
</protein>
<dbReference type="InterPro" id="IPR045741">
    <property type="entry name" value="PorV"/>
</dbReference>
<name>A0ABP8G7C7_9BACT</name>
<sequence>MRATALKLTVGALLGASTLTVQAQQKLNVVTTAVPFLRISPDARAGGMGELSVATNPDAASSYFNLGKVPFNEQKAGVNVTYTPWLKRFVNDVYLASASGFYKLDENSAVSGSLRYFSLGDIQFTDENGNNIQTGRPREFGFDLGYSRKLSPRTGIGVGLKYIHSNLAGNANISGTSYKAGNAVAGDIGLYHNRQATNGNGWAFGLALTNLGSKIAYTNNAQQKDFIPANFALGTTYTAVFNESNKLMVGVDFNKLLVPTPPTFDENPTNDPNIDADNTARATAYRNKSVVGSWVSSFGDAPGGFSEELKEWQVSVGAEYWYNNQFALRAGYFYEDKTKGNRRYFTAGVGVHYNVFGLNFSYLVPSGGNNVNQNPLSNTLRFSLLFDLGGSNNATGTTTAQ</sequence>
<feature type="signal peptide" evidence="1">
    <location>
        <begin position="1"/>
        <end position="23"/>
    </location>
</feature>
<feature type="chain" id="PRO_5046453671" evidence="1">
    <location>
        <begin position="24"/>
        <end position="401"/>
    </location>
</feature>
<reference evidence="4" key="1">
    <citation type="journal article" date="2019" name="Int. J. Syst. Evol. Microbiol.">
        <title>The Global Catalogue of Microorganisms (GCM) 10K type strain sequencing project: providing services to taxonomists for standard genome sequencing and annotation.</title>
        <authorList>
            <consortium name="The Broad Institute Genomics Platform"/>
            <consortium name="The Broad Institute Genome Sequencing Center for Infectious Disease"/>
            <person name="Wu L."/>
            <person name="Ma J."/>
        </authorList>
    </citation>
    <scope>NUCLEOTIDE SEQUENCE [LARGE SCALE GENOMIC DNA]</scope>
    <source>
        <strain evidence="4">JCM 17919</strain>
    </source>
</reference>
<feature type="domain" description="Type IX secretion system protein PorV" evidence="2">
    <location>
        <begin position="23"/>
        <end position="262"/>
    </location>
</feature>
<dbReference type="NCBIfam" id="NF033710">
    <property type="entry name" value="T9SS_OM_PorV"/>
    <property type="match status" value="1"/>
</dbReference>
<dbReference type="EMBL" id="BAABGY010000001">
    <property type="protein sequence ID" value="GAA4318939.1"/>
    <property type="molecule type" value="Genomic_DNA"/>
</dbReference>
<evidence type="ECO:0000313" key="4">
    <source>
        <dbReference type="Proteomes" id="UP001501725"/>
    </source>
</evidence>
<accession>A0ABP8G7C7</accession>
<evidence type="ECO:0000256" key="1">
    <source>
        <dbReference type="SAM" id="SignalP"/>
    </source>
</evidence>
<dbReference type="Proteomes" id="UP001501725">
    <property type="component" value="Unassembled WGS sequence"/>
</dbReference>
<comment type="caution">
    <text evidence="3">The sequence shown here is derived from an EMBL/GenBank/DDBJ whole genome shotgun (WGS) entry which is preliminary data.</text>
</comment>
<keyword evidence="4" id="KW-1185">Reference proteome</keyword>
<dbReference type="Gene3D" id="2.40.160.60">
    <property type="entry name" value="Outer membrane protein transport protein (OMPP1/FadL/TodX)"/>
    <property type="match status" value="1"/>
</dbReference>
<dbReference type="NCBIfam" id="NF033709">
    <property type="entry name" value="PorV_fam"/>
    <property type="match status" value="1"/>
</dbReference>
<gene>
    <name evidence="3" type="primary">porV</name>
    <name evidence="3" type="ORF">GCM10023184_03470</name>
</gene>